<dbReference type="KEGG" id="dpc:A6048_14905"/>
<keyword evidence="1" id="KW-0732">Signal</keyword>
<sequence length="275" mass="28606">MLVSERLTFLAAVASASALVLGGAGAASAQGSLGAAGSSDVVPVFDSESEGALTPLGEGIYRVGYTNRSGQDLACAAMVLPRAVAQGLYEEMQEPGALFPGTGDDEGDPEAGGAELSPELQAAYEEAVENGHIAMAVGDDGLSYRDYMRVIFLGQMGDDDDYTDEQIEELLDEYFEHAEVVFPGLGPGFVNQNLVNFVDDGATAQWTATMDEALPEGERAGGIVTCFNGVDRTATITETTYIEIERVDEGTNAGGGDDDDEGIIGSIEGVFGSMS</sequence>
<dbReference type="AlphaFoldDB" id="A0AAD0JSS1"/>
<protein>
    <recommendedName>
        <fullName evidence="4">Secreted protein</fullName>
    </recommendedName>
</protein>
<dbReference type="RefSeq" id="WP_107745459.1">
    <property type="nucleotide sequence ID" value="NZ_CP015453.1"/>
</dbReference>
<dbReference type="Proteomes" id="UP000244903">
    <property type="component" value="Chromosome"/>
</dbReference>
<evidence type="ECO:0000313" key="2">
    <source>
        <dbReference type="EMBL" id="AWH96564.1"/>
    </source>
</evidence>
<proteinExistence type="predicted"/>
<evidence type="ECO:0008006" key="4">
    <source>
        <dbReference type="Google" id="ProtNLM"/>
    </source>
</evidence>
<evidence type="ECO:0000256" key="1">
    <source>
        <dbReference type="SAM" id="SignalP"/>
    </source>
</evidence>
<name>A0AAD0JSS1_9ACTN</name>
<organism evidence="2 3">
    <name type="scientific">Dietzia psychralcaliphila</name>
    <dbReference type="NCBI Taxonomy" id="139021"/>
    <lineage>
        <taxon>Bacteria</taxon>
        <taxon>Bacillati</taxon>
        <taxon>Actinomycetota</taxon>
        <taxon>Actinomycetes</taxon>
        <taxon>Mycobacteriales</taxon>
        <taxon>Dietziaceae</taxon>
        <taxon>Dietzia</taxon>
    </lineage>
</organism>
<feature type="signal peptide" evidence="1">
    <location>
        <begin position="1"/>
        <end position="29"/>
    </location>
</feature>
<dbReference type="EMBL" id="CP015453">
    <property type="protein sequence ID" value="AWH96564.1"/>
    <property type="molecule type" value="Genomic_DNA"/>
</dbReference>
<accession>A0AAD0JSS1</accession>
<gene>
    <name evidence="2" type="ORF">A6048_14905</name>
</gene>
<feature type="chain" id="PRO_5042142487" description="Secreted protein" evidence="1">
    <location>
        <begin position="30"/>
        <end position="275"/>
    </location>
</feature>
<evidence type="ECO:0000313" key="3">
    <source>
        <dbReference type="Proteomes" id="UP000244903"/>
    </source>
</evidence>
<reference evidence="2 3" key="1">
    <citation type="submission" date="2016-04" db="EMBL/GenBank/DDBJ databases">
        <title>Complete genome sequence of the haloalkaliphilic hydrocarbon-degrading bacterium Dietzia psychralcaliphila ILA-1T, isolated from a drain of a fish product-processing plant.</title>
        <authorList>
            <person name="Zhao J."/>
            <person name="Hu B."/>
            <person name="Geng S."/>
            <person name="Nie Y."/>
            <person name="Tang Y."/>
        </authorList>
    </citation>
    <scope>NUCLEOTIDE SEQUENCE [LARGE SCALE GENOMIC DNA]</scope>
    <source>
        <strain evidence="2 3">ILA-1</strain>
    </source>
</reference>
<keyword evidence="3" id="KW-1185">Reference proteome</keyword>